<protein>
    <recommendedName>
        <fullName evidence="4">Thioredoxin domain-containing protein</fullName>
    </recommendedName>
</protein>
<organism evidence="5 6">
    <name type="scientific">Rubrivirga marina</name>
    <dbReference type="NCBI Taxonomy" id="1196024"/>
    <lineage>
        <taxon>Bacteria</taxon>
        <taxon>Pseudomonadati</taxon>
        <taxon>Rhodothermota</taxon>
        <taxon>Rhodothermia</taxon>
        <taxon>Rhodothermales</taxon>
        <taxon>Rubricoccaceae</taxon>
        <taxon>Rubrivirga</taxon>
    </lineage>
</organism>
<dbReference type="SUPFAM" id="SSF52833">
    <property type="entry name" value="Thioredoxin-like"/>
    <property type="match status" value="1"/>
</dbReference>
<dbReference type="InterPro" id="IPR036249">
    <property type="entry name" value="Thioredoxin-like_sf"/>
</dbReference>
<accession>A0A271J3D1</accession>
<dbReference type="Gene3D" id="3.40.30.10">
    <property type="entry name" value="Glutaredoxin"/>
    <property type="match status" value="1"/>
</dbReference>
<evidence type="ECO:0000256" key="1">
    <source>
        <dbReference type="ARBA" id="ARBA00004196"/>
    </source>
</evidence>
<dbReference type="PROSITE" id="PS51352">
    <property type="entry name" value="THIOREDOXIN_2"/>
    <property type="match status" value="1"/>
</dbReference>
<dbReference type="PANTHER" id="PTHR42852:SF17">
    <property type="entry name" value="THIOREDOXIN-LIKE PROTEIN HI_1115"/>
    <property type="match status" value="1"/>
</dbReference>
<keyword evidence="6" id="KW-1185">Reference proteome</keyword>
<evidence type="ECO:0000256" key="3">
    <source>
        <dbReference type="ARBA" id="ARBA00023284"/>
    </source>
</evidence>
<dbReference type="PROSITE" id="PS00194">
    <property type="entry name" value="THIOREDOXIN_1"/>
    <property type="match status" value="1"/>
</dbReference>
<comment type="caution">
    <text evidence="5">The sequence shown here is derived from an EMBL/GenBank/DDBJ whole genome shotgun (WGS) entry which is preliminary data.</text>
</comment>
<evidence type="ECO:0000259" key="4">
    <source>
        <dbReference type="PROSITE" id="PS51352"/>
    </source>
</evidence>
<dbReference type="InterPro" id="IPR050553">
    <property type="entry name" value="Thioredoxin_ResA/DsbE_sf"/>
</dbReference>
<evidence type="ECO:0000313" key="5">
    <source>
        <dbReference type="EMBL" id="PAP77465.1"/>
    </source>
</evidence>
<reference evidence="5 6" key="1">
    <citation type="submission" date="2016-11" db="EMBL/GenBank/DDBJ databases">
        <title>Study of marine rhodopsin-containing bacteria.</title>
        <authorList>
            <person name="Yoshizawa S."/>
            <person name="Kumagai Y."/>
            <person name="Kogure K."/>
        </authorList>
    </citation>
    <scope>NUCLEOTIDE SEQUENCE [LARGE SCALE GENOMIC DNA]</scope>
    <source>
        <strain evidence="5 6">SAORIC-28</strain>
    </source>
</reference>
<dbReference type="InterPro" id="IPR013766">
    <property type="entry name" value="Thioredoxin_domain"/>
</dbReference>
<dbReference type="OrthoDB" id="9815205at2"/>
<comment type="subcellular location">
    <subcellularLocation>
        <location evidence="1">Cell envelope</location>
    </subcellularLocation>
</comment>
<keyword evidence="3" id="KW-0676">Redox-active center</keyword>
<dbReference type="GO" id="GO:0016491">
    <property type="term" value="F:oxidoreductase activity"/>
    <property type="evidence" value="ECO:0007669"/>
    <property type="project" value="InterPro"/>
</dbReference>
<dbReference type="GO" id="GO:0030313">
    <property type="term" value="C:cell envelope"/>
    <property type="evidence" value="ECO:0007669"/>
    <property type="project" value="UniProtKB-SubCell"/>
</dbReference>
<sequence length="186" mass="19737">MRSLLVLLAVVVVGCASDPAHETARAANTEAGPGADLPLVEVASAEALVDDLDGLDAEVVVLNFWATWCGPCRQEFPEFIRFDREMAEEGVHVRFVSLDQSADLPAVRAFLAEHEVDDPSYLYTGQGDVTSQLNPFVGGALPITMVLDGDGIVQDTHVGMMSYDELSASVAAVRSGETGRSADPTS</sequence>
<proteinExistence type="predicted"/>
<dbReference type="GO" id="GO:0017004">
    <property type="term" value="P:cytochrome complex assembly"/>
    <property type="evidence" value="ECO:0007669"/>
    <property type="project" value="UniProtKB-KW"/>
</dbReference>
<dbReference type="Proteomes" id="UP000216339">
    <property type="component" value="Unassembled WGS sequence"/>
</dbReference>
<dbReference type="EMBL" id="MQWD01000001">
    <property type="protein sequence ID" value="PAP77465.1"/>
    <property type="molecule type" value="Genomic_DNA"/>
</dbReference>
<dbReference type="CDD" id="cd02966">
    <property type="entry name" value="TlpA_like_family"/>
    <property type="match status" value="1"/>
</dbReference>
<gene>
    <name evidence="5" type="ORF">BSZ37_13975</name>
</gene>
<evidence type="ECO:0000313" key="6">
    <source>
        <dbReference type="Proteomes" id="UP000216339"/>
    </source>
</evidence>
<dbReference type="AlphaFoldDB" id="A0A271J3D1"/>
<name>A0A271J3D1_9BACT</name>
<dbReference type="Pfam" id="PF08534">
    <property type="entry name" value="Redoxin"/>
    <property type="match status" value="1"/>
</dbReference>
<dbReference type="RefSeq" id="WP_095511133.1">
    <property type="nucleotide sequence ID" value="NZ_MQWD01000001.1"/>
</dbReference>
<evidence type="ECO:0000256" key="2">
    <source>
        <dbReference type="ARBA" id="ARBA00022748"/>
    </source>
</evidence>
<dbReference type="PANTHER" id="PTHR42852">
    <property type="entry name" value="THIOL:DISULFIDE INTERCHANGE PROTEIN DSBE"/>
    <property type="match status" value="1"/>
</dbReference>
<dbReference type="InterPro" id="IPR013740">
    <property type="entry name" value="Redoxin"/>
</dbReference>
<feature type="domain" description="Thioredoxin" evidence="4">
    <location>
        <begin position="31"/>
        <end position="175"/>
    </location>
</feature>
<dbReference type="PROSITE" id="PS51257">
    <property type="entry name" value="PROKAR_LIPOPROTEIN"/>
    <property type="match status" value="1"/>
</dbReference>
<keyword evidence="2" id="KW-0201">Cytochrome c-type biogenesis</keyword>
<dbReference type="InterPro" id="IPR017937">
    <property type="entry name" value="Thioredoxin_CS"/>
</dbReference>